<dbReference type="EMBL" id="JACAZI010000017">
    <property type="protein sequence ID" value="KAF7342066.1"/>
    <property type="molecule type" value="Genomic_DNA"/>
</dbReference>
<keyword evidence="2" id="KW-1185">Reference proteome</keyword>
<protein>
    <submittedName>
        <fullName evidence="1">Uncharacterized protein</fullName>
    </submittedName>
</protein>
<organism evidence="1 2">
    <name type="scientific">Mycena venus</name>
    <dbReference type="NCBI Taxonomy" id="2733690"/>
    <lineage>
        <taxon>Eukaryota</taxon>
        <taxon>Fungi</taxon>
        <taxon>Dikarya</taxon>
        <taxon>Basidiomycota</taxon>
        <taxon>Agaricomycotina</taxon>
        <taxon>Agaricomycetes</taxon>
        <taxon>Agaricomycetidae</taxon>
        <taxon>Agaricales</taxon>
        <taxon>Marasmiineae</taxon>
        <taxon>Mycenaceae</taxon>
        <taxon>Mycena</taxon>
    </lineage>
</organism>
<gene>
    <name evidence="1" type="ORF">MVEN_01793900</name>
</gene>
<dbReference type="AlphaFoldDB" id="A0A8H6XKC9"/>
<sequence length="177" mass="20320">MAHDSVPPMTDTFLSQLLSLAPVALIPFIPNDALRYITLGIATVAFVAYSLRHNTLSSRISALGDLMREMEELFYQAADECGRDPYFLAEAGLKLATLRYNISTIRTRWLSAKRVPWKKYPLYLKDLAMSIRDCQRESRELRLSISIALESVRQHKYLQDLRHRKTTLRRPVPPADV</sequence>
<name>A0A8H6XKC9_9AGAR</name>
<reference evidence="1" key="1">
    <citation type="submission" date="2020-05" db="EMBL/GenBank/DDBJ databases">
        <title>Mycena genomes resolve the evolution of fungal bioluminescence.</title>
        <authorList>
            <person name="Tsai I.J."/>
        </authorList>
    </citation>
    <scope>NUCLEOTIDE SEQUENCE</scope>
    <source>
        <strain evidence="1">CCC161011</strain>
    </source>
</reference>
<comment type="caution">
    <text evidence="1">The sequence shown here is derived from an EMBL/GenBank/DDBJ whole genome shotgun (WGS) entry which is preliminary data.</text>
</comment>
<proteinExistence type="predicted"/>
<evidence type="ECO:0000313" key="2">
    <source>
        <dbReference type="Proteomes" id="UP000620124"/>
    </source>
</evidence>
<dbReference type="Proteomes" id="UP000620124">
    <property type="component" value="Unassembled WGS sequence"/>
</dbReference>
<evidence type="ECO:0000313" key="1">
    <source>
        <dbReference type="EMBL" id="KAF7342066.1"/>
    </source>
</evidence>
<dbReference type="OrthoDB" id="2874268at2759"/>
<accession>A0A8H6XKC9</accession>